<name>A0A0G1Q513_9BACT</name>
<sequence length="282" mass="33049">MKAYKRDGVDINPLVLIQLPDRKGSSEDRLRERVERILKDEHGITTEKGNNKLAVWLSGEHINKEDVERNDNSVEVLIFKQTPALGWDCPRAQILVLFREWHSQVFSIQTVGRIMRMPEPDKGYYENDPLNYAYVCTNLNDIDIQEDIARKYITIYTSRRKKQYQSISLTSYHTVRHREKTRLSPEFTDIFLKTAEDLGLAKKINKKEEHTSQTLISDWHTENINLAGAGMVKEATTQYAVGNIDLQRYFDFFVRRSLRHFYPEDRTVGRVKTTIYKFLSTN</sequence>
<dbReference type="Proteomes" id="UP000034911">
    <property type="component" value="Unassembled WGS sequence"/>
</dbReference>
<accession>A0A0G1Q513</accession>
<dbReference type="EMBL" id="LCLH01000041">
    <property type="protein sequence ID" value="KKU12798.1"/>
    <property type="molecule type" value="Genomic_DNA"/>
</dbReference>
<evidence type="ECO:0000313" key="1">
    <source>
        <dbReference type="EMBL" id="KKU12798.1"/>
    </source>
</evidence>
<proteinExistence type="predicted"/>
<protein>
    <submittedName>
        <fullName evidence="1">Type III restriction enzyme, res subunit superfamily</fullName>
    </submittedName>
</protein>
<evidence type="ECO:0000313" key="2">
    <source>
        <dbReference type="Proteomes" id="UP000034911"/>
    </source>
</evidence>
<organism evidence="1 2">
    <name type="scientific">Candidatus Magasanikbacteria bacterium GW2011_GWC2_45_8</name>
    <dbReference type="NCBI Taxonomy" id="1619050"/>
    <lineage>
        <taxon>Bacteria</taxon>
        <taxon>Candidatus Magasanikiibacteriota</taxon>
    </lineage>
</organism>
<dbReference type="AlphaFoldDB" id="A0A0G1Q513"/>
<dbReference type="STRING" id="1619050.UX20_C0041G0006"/>
<gene>
    <name evidence="1" type="ORF">UX20_C0041G0006</name>
</gene>
<dbReference type="CDD" id="cd18785">
    <property type="entry name" value="SF2_C"/>
    <property type="match status" value="1"/>
</dbReference>
<dbReference type="Gene3D" id="3.40.50.300">
    <property type="entry name" value="P-loop containing nucleotide triphosphate hydrolases"/>
    <property type="match status" value="1"/>
</dbReference>
<dbReference type="InterPro" id="IPR027417">
    <property type="entry name" value="P-loop_NTPase"/>
</dbReference>
<reference evidence="1 2" key="1">
    <citation type="journal article" date="2015" name="Nature">
        <title>rRNA introns, odd ribosomes, and small enigmatic genomes across a large radiation of phyla.</title>
        <authorList>
            <person name="Brown C.T."/>
            <person name="Hug L.A."/>
            <person name="Thomas B.C."/>
            <person name="Sharon I."/>
            <person name="Castelle C.J."/>
            <person name="Singh A."/>
            <person name="Wilkins M.J."/>
            <person name="Williams K.H."/>
            <person name="Banfield J.F."/>
        </authorList>
    </citation>
    <scope>NUCLEOTIDE SEQUENCE [LARGE SCALE GENOMIC DNA]</scope>
</reference>
<comment type="caution">
    <text evidence="1">The sequence shown here is derived from an EMBL/GenBank/DDBJ whole genome shotgun (WGS) entry which is preliminary data.</text>
</comment>